<feature type="binding site" evidence="5">
    <location>
        <position position="135"/>
    </location>
    <ligand>
        <name>isopentenyl diphosphate</name>
        <dbReference type="ChEBI" id="CHEBI:128769"/>
    </ligand>
</feature>
<keyword evidence="2 5" id="KW-0479">Metal-binding</keyword>
<feature type="binding site" evidence="5">
    <location>
        <position position="278"/>
    </location>
    <ligand>
        <name>(2E)-4-hydroxy-3-methylbut-2-enyl diphosphate</name>
        <dbReference type="ChEBI" id="CHEBI:128753"/>
    </ligand>
</feature>
<feature type="binding site" evidence="5">
    <location>
        <position position="278"/>
    </location>
    <ligand>
        <name>isopentenyl diphosphate</name>
        <dbReference type="ChEBI" id="CHEBI:128769"/>
    </ligand>
</feature>
<feature type="binding site" evidence="5">
    <location>
        <position position="85"/>
    </location>
    <ligand>
        <name>(2E)-4-hydroxy-3-methylbut-2-enyl diphosphate</name>
        <dbReference type="ChEBI" id="CHEBI:128753"/>
    </ligand>
</feature>
<dbReference type="UniPathway" id="UPA00059">
    <property type="reaction ID" value="UER00105"/>
</dbReference>
<comment type="pathway">
    <text evidence="5">Isoprenoid biosynthesis; isopentenyl diphosphate biosynthesis via DXP pathway; isopentenyl diphosphate from 1-deoxy-D-xylulose 5-phosphate: step 6/6.</text>
</comment>
<keyword evidence="4 5" id="KW-0411">Iron-sulfur</keyword>
<reference evidence="6 7" key="1">
    <citation type="submission" date="2018-10" db="EMBL/GenBank/DDBJ databases">
        <title>Sequencing the genomes of 1000 actinobacteria strains.</title>
        <authorList>
            <person name="Klenk H.-P."/>
        </authorList>
    </citation>
    <scope>NUCLEOTIDE SEQUENCE [LARGE SCALE GENOMIC DNA]</scope>
    <source>
        <strain evidence="6 7">DSM 45175</strain>
    </source>
</reference>
<comment type="catalytic activity">
    <reaction evidence="5">
        <text>isopentenyl diphosphate + 2 oxidized [2Fe-2S]-[ferredoxin] + H2O = (2E)-4-hydroxy-3-methylbut-2-enyl diphosphate + 2 reduced [2Fe-2S]-[ferredoxin] + 2 H(+)</text>
        <dbReference type="Rhea" id="RHEA:24488"/>
        <dbReference type="Rhea" id="RHEA-COMP:10000"/>
        <dbReference type="Rhea" id="RHEA-COMP:10001"/>
        <dbReference type="ChEBI" id="CHEBI:15377"/>
        <dbReference type="ChEBI" id="CHEBI:15378"/>
        <dbReference type="ChEBI" id="CHEBI:33737"/>
        <dbReference type="ChEBI" id="CHEBI:33738"/>
        <dbReference type="ChEBI" id="CHEBI:128753"/>
        <dbReference type="ChEBI" id="CHEBI:128769"/>
        <dbReference type="EC" id="1.17.7.4"/>
    </reaction>
</comment>
<dbReference type="GO" id="GO:0046872">
    <property type="term" value="F:metal ion binding"/>
    <property type="evidence" value="ECO:0007669"/>
    <property type="project" value="UniProtKB-KW"/>
</dbReference>
<dbReference type="GO" id="GO:0050992">
    <property type="term" value="P:dimethylallyl diphosphate biosynthetic process"/>
    <property type="evidence" value="ECO:0007669"/>
    <property type="project" value="UniProtKB-UniRule"/>
</dbReference>
<dbReference type="InterPro" id="IPR003451">
    <property type="entry name" value="LytB/IspH"/>
</dbReference>
<feature type="binding site" evidence="5">
    <location>
        <position position="135"/>
    </location>
    <ligand>
        <name>dimethylallyl diphosphate</name>
        <dbReference type="ChEBI" id="CHEBI:57623"/>
    </ligand>
</feature>
<feature type="binding site" evidence="5">
    <location>
        <position position="205"/>
    </location>
    <ligand>
        <name>[4Fe-4S] cluster</name>
        <dbReference type="ChEBI" id="CHEBI:49883"/>
    </ligand>
</feature>
<dbReference type="Pfam" id="PF02401">
    <property type="entry name" value="LYTB"/>
    <property type="match status" value="1"/>
</dbReference>
<protein>
    <recommendedName>
        <fullName evidence="5">4-hydroxy-3-methylbut-2-enyl diphosphate reductase</fullName>
        <shortName evidence="5">HMBPP reductase</shortName>
        <ecNumber evidence="5">1.17.7.4</ecNumber>
    </recommendedName>
</protein>
<keyword evidence="5" id="KW-0414">Isoprene biosynthesis</keyword>
<sequence>MIEAEATPETRKRVLLAKPRGYCAGVDRAVQTVEEALKLYGAPIYVRKQIVHNKHVVSTLEQQGAIFVEENEEVPEGATVIFSAHGVAPEVYVQAKERSLRAIDATCPLVTKVHHEARRFAADDYDILLIGHEGHEEVIGTAGEAPAHIQLVDGPDSVDQVTVRDPSKVVWLSQTTLSVDETMETVARLKQRLPLLQSPPSDDICYATSNRQHVVKQIAADCDVVIVVGSRNSSNSIRLVEVAVDAGARAGYLVDYASEISDEWLAGATTVGLTSGASVPDELVMQVLDHLAERGFTDVAEVTTADERLTFSLPQELKRDMKAAAAARSVQAAALAASAGNG</sequence>
<dbReference type="RefSeq" id="WP_121157128.1">
    <property type="nucleotide sequence ID" value="NZ_RBKT01000001.1"/>
</dbReference>
<dbReference type="UniPathway" id="UPA00056">
    <property type="reaction ID" value="UER00097"/>
</dbReference>
<feature type="binding site" evidence="5">
    <location>
        <position position="278"/>
    </location>
    <ligand>
        <name>dimethylallyl diphosphate</name>
        <dbReference type="ChEBI" id="CHEBI:57623"/>
    </ligand>
</feature>
<keyword evidence="7" id="KW-1185">Reference proteome</keyword>
<keyword evidence="3 5" id="KW-0408">Iron</keyword>
<feature type="binding site" evidence="5">
    <location>
        <position position="234"/>
    </location>
    <ligand>
        <name>(2E)-4-hydroxy-3-methylbut-2-enyl diphosphate</name>
        <dbReference type="ChEBI" id="CHEBI:128753"/>
    </ligand>
</feature>
<dbReference type="EC" id="1.17.7.4" evidence="5"/>
<comment type="catalytic activity">
    <reaction evidence="5">
        <text>dimethylallyl diphosphate + 2 oxidized [2Fe-2S]-[ferredoxin] + H2O = (2E)-4-hydroxy-3-methylbut-2-enyl diphosphate + 2 reduced [2Fe-2S]-[ferredoxin] + 2 H(+)</text>
        <dbReference type="Rhea" id="RHEA:24825"/>
        <dbReference type="Rhea" id="RHEA-COMP:10000"/>
        <dbReference type="Rhea" id="RHEA-COMP:10001"/>
        <dbReference type="ChEBI" id="CHEBI:15377"/>
        <dbReference type="ChEBI" id="CHEBI:15378"/>
        <dbReference type="ChEBI" id="CHEBI:33737"/>
        <dbReference type="ChEBI" id="CHEBI:33738"/>
        <dbReference type="ChEBI" id="CHEBI:57623"/>
        <dbReference type="ChEBI" id="CHEBI:128753"/>
        <dbReference type="EC" id="1.17.7.4"/>
    </reaction>
</comment>
<comment type="caution">
    <text evidence="6">The sequence shown here is derived from an EMBL/GenBank/DDBJ whole genome shotgun (WGS) entry which is preliminary data.</text>
</comment>
<dbReference type="OrthoDB" id="9804068at2"/>
<feature type="binding site" evidence="5">
    <location>
        <position position="85"/>
    </location>
    <ligand>
        <name>dimethylallyl diphosphate</name>
        <dbReference type="ChEBI" id="CHEBI:57623"/>
    </ligand>
</feature>
<keyword evidence="1 5" id="KW-0004">4Fe-4S</keyword>
<dbReference type="NCBIfam" id="TIGR00216">
    <property type="entry name" value="ispH_lytB"/>
    <property type="match status" value="1"/>
</dbReference>
<feature type="active site" description="Proton donor" evidence="5">
    <location>
        <position position="137"/>
    </location>
</feature>
<dbReference type="Gene3D" id="3.40.1010.20">
    <property type="entry name" value="4-hydroxy-3-methylbut-2-enyl diphosphate reductase, catalytic domain"/>
    <property type="match status" value="2"/>
</dbReference>
<feature type="binding site" evidence="5">
    <location>
        <position position="235"/>
    </location>
    <ligand>
        <name>(2E)-4-hydroxy-3-methylbut-2-enyl diphosphate</name>
        <dbReference type="ChEBI" id="CHEBI:128753"/>
    </ligand>
</feature>
<gene>
    <name evidence="5" type="primary">ispH</name>
    <name evidence="6" type="ORF">BDK92_2839</name>
</gene>
<evidence type="ECO:0000256" key="4">
    <source>
        <dbReference type="ARBA" id="ARBA00023014"/>
    </source>
</evidence>
<feature type="binding site" evidence="5">
    <location>
        <position position="234"/>
    </location>
    <ligand>
        <name>isopentenyl diphosphate</name>
        <dbReference type="ChEBI" id="CHEBI:128769"/>
    </ligand>
</feature>
<feature type="binding site" evidence="5">
    <location>
        <position position="233"/>
    </location>
    <ligand>
        <name>isopentenyl diphosphate</name>
        <dbReference type="ChEBI" id="CHEBI:128769"/>
    </ligand>
</feature>
<feature type="binding site" evidence="5">
    <location>
        <position position="234"/>
    </location>
    <ligand>
        <name>dimethylallyl diphosphate</name>
        <dbReference type="ChEBI" id="CHEBI:57623"/>
    </ligand>
</feature>
<feature type="binding site" evidence="5">
    <location>
        <position position="233"/>
    </location>
    <ligand>
        <name>dimethylallyl diphosphate</name>
        <dbReference type="ChEBI" id="CHEBI:57623"/>
    </ligand>
</feature>
<dbReference type="PANTHER" id="PTHR30426">
    <property type="entry name" value="4-HYDROXY-3-METHYLBUT-2-ENYL DIPHOSPHATE REDUCTASE"/>
    <property type="match status" value="1"/>
</dbReference>
<feature type="binding site" evidence="5">
    <location>
        <position position="107"/>
    </location>
    <ligand>
        <name>[4Fe-4S] cluster</name>
        <dbReference type="ChEBI" id="CHEBI:49883"/>
    </ligand>
</feature>
<dbReference type="Proteomes" id="UP000277671">
    <property type="component" value="Unassembled WGS sequence"/>
</dbReference>
<feature type="binding site" evidence="5">
    <location>
        <position position="52"/>
    </location>
    <ligand>
        <name>dimethylallyl diphosphate</name>
        <dbReference type="ChEBI" id="CHEBI:57623"/>
    </ligand>
</feature>
<feature type="binding site" evidence="5">
    <location>
        <position position="235"/>
    </location>
    <ligand>
        <name>isopentenyl diphosphate</name>
        <dbReference type="ChEBI" id="CHEBI:128769"/>
    </ligand>
</feature>
<dbReference type="AlphaFoldDB" id="A0A495JI97"/>
<evidence type="ECO:0000256" key="5">
    <source>
        <dbReference type="HAMAP-Rule" id="MF_00191"/>
    </source>
</evidence>
<feature type="binding site" evidence="5">
    <location>
        <position position="23"/>
    </location>
    <ligand>
        <name>[4Fe-4S] cluster</name>
        <dbReference type="ChEBI" id="CHEBI:49883"/>
    </ligand>
</feature>
<dbReference type="GO" id="GO:0051539">
    <property type="term" value="F:4 iron, 4 sulfur cluster binding"/>
    <property type="evidence" value="ECO:0007669"/>
    <property type="project" value="UniProtKB-UniRule"/>
</dbReference>
<accession>A0A495JI97</accession>
<dbReference type="EMBL" id="RBKT01000001">
    <property type="protein sequence ID" value="RKR88511.1"/>
    <property type="molecule type" value="Genomic_DNA"/>
</dbReference>
<dbReference type="GO" id="GO:0051745">
    <property type="term" value="F:4-hydroxy-3-methylbut-2-enyl diphosphate reductase activity"/>
    <property type="evidence" value="ECO:0007669"/>
    <property type="project" value="UniProtKB-UniRule"/>
</dbReference>
<dbReference type="PANTHER" id="PTHR30426:SF0">
    <property type="entry name" value="4-HYDROXY-3-METHYLBUT-2-ENYL DIPHOSPHATE REDUCTASE"/>
    <property type="match status" value="1"/>
</dbReference>
<dbReference type="NCBIfam" id="NF002189">
    <property type="entry name" value="PRK01045.1-3"/>
    <property type="match status" value="1"/>
</dbReference>
<dbReference type="HAMAP" id="MF_00191">
    <property type="entry name" value="IspH"/>
    <property type="match status" value="1"/>
</dbReference>
<organism evidence="6 7">
    <name type="scientific">Micromonospora pisi</name>
    <dbReference type="NCBI Taxonomy" id="589240"/>
    <lineage>
        <taxon>Bacteria</taxon>
        <taxon>Bacillati</taxon>
        <taxon>Actinomycetota</taxon>
        <taxon>Actinomycetes</taxon>
        <taxon>Micromonosporales</taxon>
        <taxon>Micromonosporaceae</taxon>
        <taxon>Micromonospora</taxon>
    </lineage>
</organism>
<proteinExistence type="inferred from homology"/>
<comment type="pathway">
    <text evidence="5">Isoprenoid biosynthesis; dimethylallyl diphosphate biosynthesis; dimethylallyl diphosphate from (2E)-4-hydroxy-3-methylbutenyl diphosphate: step 1/1.</text>
</comment>
<comment type="similarity">
    <text evidence="5">Belongs to the IspH family.</text>
</comment>
<evidence type="ECO:0000256" key="2">
    <source>
        <dbReference type="ARBA" id="ARBA00022723"/>
    </source>
</evidence>
<feature type="binding site" evidence="5">
    <location>
        <position position="52"/>
    </location>
    <ligand>
        <name>(2E)-4-hydroxy-3-methylbut-2-enyl diphosphate</name>
        <dbReference type="ChEBI" id="CHEBI:128753"/>
    </ligand>
</feature>
<dbReference type="Gene3D" id="3.40.50.11270">
    <property type="match status" value="1"/>
</dbReference>
<evidence type="ECO:0000313" key="7">
    <source>
        <dbReference type="Proteomes" id="UP000277671"/>
    </source>
</evidence>
<dbReference type="GO" id="GO:0016114">
    <property type="term" value="P:terpenoid biosynthetic process"/>
    <property type="evidence" value="ECO:0007669"/>
    <property type="project" value="UniProtKB-UniRule"/>
</dbReference>
<comment type="function">
    <text evidence="5">Catalyzes the conversion of 1-hydroxy-2-methyl-2-(E)-butenyl 4-diphosphate (HMBPP) into a mixture of isopentenyl diphosphate (IPP) and dimethylallyl diphosphate (DMAPP). Acts in the terminal step of the DOXP/MEP pathway for isoprenoid precursor biosynthesis.</text>
</comment>
<dbReference type="CDD" id="cd13944">
    <property type="entry name" value="lytB_ispH"/>
    <property type="match status" value="1"/>
</dbReference>
<name>A0A495JI97_9ACTN</name>
<feature type="binding site" evidence="5">
    <location>
        <position position="135"/>
    </location>
    <ligand>
        <name>(2E)-4-hydroxy-3-methylbut-2-enyl diphosphate</name>
        <dbReference type="ChEBI" id="CHEBI:128753"/>
    </ligand>
</feature>
<feature type="binding site" evidence="5">
    <location>
        <position position="175"/>
    </location>
    <ligand>
        <name>(2E)-4-hydroxy-3-methylbut-2-enyl diphosphate</name>
        <dbReference type="ChEBI" id="CHEBI:128753"/>
    </ligand>
</feature>
<feature type="binding site" evidence="5">
    <location>
        <position position="52"/>
    </location>
    <ligand>
        <name>isopentenyl diphosphate</name>
        <dbReference type="ChEBI" id="CHEBI:128769"/>
    </ligand>
</feature>
<dbReference type="NCBIfam" id="NF002190">
    <property type="entry name" value="PRK01045.1-4"/>
    <property type="match status" value="1"/>
</dbReference>
<evidence type="ECO:0000256" key="1">
    <source>
        <dbReference type="ARBA" id="ARBA00022485"/>
    </source>
</evidence>
<dbReference type="GO" id="GO:0019288">
    <property type="term" value="P:isopentenyl diphosphate biosynthetic process, methylerythritol 4-phosphate pathway"/>
    <property type="evidence" value="ECO:0007669"/>
    <property type="project" value="UniProtKB-UniRule"/>
</dbReference>
<keyword evidence="5" id="KW-0560">Oxidoreductase</keyword>
<feature type="binding site" evidence="5">
    <location>
        <position position="85"/>
    </location>
    <ligand>
        <name>isopentenyl diphosphate</name>
        <dbReference type="ChEBI" id="CHEBI:128769"/>
    </ligand>
</feature>
<evidence type="ECO:0000256" key="3">
    <source>
        <dbReference type="ARBA" id="ARBA00023004"/>
    </source>
</evidence>
<feature type="binding site" evidence="5">
    <location>
        <position position="233"/>
    </location>
    <ligand>
        <name>(2E)-4-hydroxy-3-methylbut-2-enyl diphosphate</name>
        <dbReference type="ChEBI" id="CHEBI:128753"/>
    </ligand>
</feature>
<comment type="cofactor">
    <cofactor evidence="5">
        <name>[4Fe-4S] cluster</name>
        <dbReference type="ChEBI" id="CHEBI:49883"/>
    </cofactor>
    <text evidence="5">Binds 1 [4Fe-4S] cluster per subunit.</text>
</comment>
<evidence type="ECO:0000313" key="6">
    <source>
        <dbReference type="EMBL" id="RKR88511.1"/>
    </source>
</evidence>
<feature type="binding site" evidence="5">
    <location>
        <position position="235"/>
    </location>
    <ligand>
        <name>dimethylallyl diphosphate</name>
        <dbReference type="ChEBI" id="CHEBI:57623"/>
    </ligand>
</feature>